<keyword evidence="5" id="KW-0963">Cytoplasm</keyword>
<feature type="binding site" description="in other chain" evidence="5">
    <location>
        <begin position="174"/>
        <end position="177"/>
    </location>
    <ligand>
        <name>dUMP</name>
        <dbReference type="ChEBI" id="CHEBI:246422"/>
        <note>ligand shared between dimeric partners</note>
    </ligand>
</feature>
<dbReference type="CDD" id="cd00351">
    <property type="entry name" value="TS_Pyrimidine_HMase"/>
    <property type="match status" value="1"/>
</dbReference>
<feature type="active site" evidence="6">
    <location>
        <position position="154"/>
    </location>
</feature>
<dbReference type="GO" id="GO:0004799">
    <property type="term" value="F:thymidylate synthase activity"/>
    <property type="evidence" value="ECO:0007669"/>
    <property type="project" value="UniProtKB-UniRule"/>
</dbReference>
<feature type="binding site" description="in other chain" evidence="5">
    <location>
        <position position="185"/>
    </location>
    <ligand>
        <name>dUMP</name>
        <dbReference type="ChEBI" id="CHEBI:246422"/>
        <note>ligand shared between dimeric partners</note>
    </ligand>
</feature>
<evidence type="ECO:0000256" key="1">
    <source>
        <dbReference type="ARBA" id="ARBA00011947"/>
    </source>
</evidence>
<comment type="caution">
    <text evidence="8">The sequence shown here is derived from an EMBL/GenBank/DDBJ whole genome shotgun (WGS) entry which is preliminary data.</text>
</comment>
<feature type="binding site" evidence="5">
    <location>
        <begin position="134"/>
        <end position="135"/>
    </location>
    <ligand>
        <name>dUMP</name>
        <dbReference type="ChEBI" id="CHEBI:246422"/>
        <note>ligand shared between dimeric partners</note>
    </ligand>
</feature>
<dbReference type="STRING" id="1801737.A2818_02340"/>
<gene>
    <name evidence="5" type="primary">thyA</name>
    <name evidence="8" type="ORF">A2818_02340</name>
</gene>
<organism evidence="8 9">
    <name type="scientific">Candidatus Nomurabacteria bacterium RIFCSPHIGHO2_01_FULL_40_12</name>
    <dbReference type="NCBI Taxonomy" id="1801737"/>
    <lineage>
        <taxon>Bacteria</taxon>
        <taxon>Candidatus Nomuraibacteriota</taxon>
    </lineage>
</organism>
<evidence type="ECO:0000256" key="2">
    <source>
        <dbReference type="ARBA" id="ARBA00022603"/>
    </source>
</evidence>
<dbReference type="InterPro" id="IPR036926">
    <property type="entry name" value="Thymidate_synth/dCMP_Mease_sf"/>
</dbReference>
<dbReference type="PANTHER" id="PTHR11548:SF1">
    <property type="entry name" value="THYMIDYLATE SYNTHASE 1"/>
    <property type="match status" value="1"/>
</dbReference>
<dbReference type="EC" id="2.1.1.45" evidence="1 5"/>
<keyword evidence="2 5" id="KW-0489">Methyltransferase</keyword>
<dbReference type="NCBIfam" id="NF002497">
    <property type="entry name" value="PRK01827.1-3"/>
    <property type="match status" value="1"/>
</dbReference>
<feature type="binding site" evidence="5">
    <location>
        <position position="177"/>
    </location>
    <ligand>
        <name>(6R)-5,10-methylene-5,6,7,8-tetrahydrofolate</name>
        <dbReference type="ChEBI" id="CHEBI:15636"/>
    </ligand>
</feature>
<evidence type="ECO:0000256" key="5">
    <source>
        <dbReference type="HAMAP-Rule" id="MF_00008"/>
    </source>
</evidence>
<dbReference type="HAMAP" id="MF_00008">
    <property type="entry name" value="Thymidy_synth_bact"/>
    <property type="match status" value="1"/>
</dbReference>
<dbReference type="PRINTS" id="PR00108">
    <property type="entry name" value="THYMDSNTHASE"/>
</dbReference>
<dbReference type="PANTHER" id="PTHR11548">
    <property type="entry name" value="THYMIDYLATE SYNTHASE 1"/>
    <property type="match status" value="1"/>
</dbReference>
<reference evidence="8 9" key="1">
    <citation type="journal article" date="2016" name="Nat. Commun.">
        <title>Thousands of microbial genomes shed light on interconnected biogeochemical processes in an aquifer system.</title>
        <authorList>
            <person name="Anantharaman K."/>
            <person name="Brown C.T."/>
            <person name="Hug L.A."/>
            <person name="Sharon I."/>
            <person name="Castelle C.J."/>
            <person name="Probst A.J."/>
            <person name="Thomas B.C."/>
            <person name="Singh A."/>
            <person name="Wilkins M.J."/>
            <person name="Karaoz U."/>
            <person name="Brodie E.L."/>
            <person name="Williams K.H."/>
            <person name="Hubbard S.S."/>
            <person name="Banfield J.F."/>
        </authorList>
    </citation>
    <scope>NUCLEOTIDE SEQUENCE [LARGE SCALE GENOMIC DNA]</scope>
</reference>
<dbReference type="InterPro" id="IPR023451">
    <property type="entry name" value="Thymidate_synth/dCMP_Mease_dom"/>
</dbReference>
<dbReference type="EMBL" id="MFTN01000026">
    <property type="protein sequence ID" value="OGI62551.1"/>
    <property type="molecule type" value="Genomic_DNA"/>
</dbReference>
<evidence type="ECO:0000256" key="4">
    <source>
        <dbReference type="ARBA" id="ARBA00022727"/>
    </source>
</evidence>
<evidence type="ECO:0000313" key="8">
    <source>
        <dbReference type="EMBL" id="OGI62551.1"/>
    </source>
</evidence>
<comment type="subcellular location">
    <subcellularLocation>
        <location evidence="5">Cytoplasm</location>
    </subcellularLocation>
</comment>
<dbReference type="PROSITE" id="PS00091">
    <property type="entry name" value="THYMIDYLATE_SYNTHASE"/>
    <property type="match status" value="1"/>
</dbReference>
<comment type="function">
    <text evidence="5">Catalyzes the reductive methylation of 2'-deoxyuridine-5'-monophosphate (dUMP) to 2'-deoxythymidine-5'-monophosphate (dTMP) while utilizing 5,10-methylenetetrahydrofolate (mTHF) as the methyl donor and reductant in the reaction, yielding dihydrofolate (DHF) as a by-product. This enzymatic reaction provides an intracellular de novo source of dTMP, an essential precursor for DNA biosynthesis.</text>
</comment>
<dbReference type="InterPro" id="IPR020940">
    <property type="entry name" value="Thymidylate_synthase_AS"/>
</dbReference>
<evidence type="ECO:0000256" key="3">
    <source>
        <dbReference type="ARBA" id="ARBA00022679"/>
    </source>
</evidence>
<evidence type="ECO:0000313" key="9">
    <source>
        <dbReference type="Proteomes" id="UP000177602"/>
    </source>
</evidence>
<comment type="caution">
    <text evidence="5">Lacks conserved residue(s) required for the propagation of feature annotation.</text>
</comment>
<sequence>MKIYLDAVKKIMEAGNDRQGRYGPTRAMFAVPLRLKMKDGFPAMTTKKLMFRSVAAELLWFISGSGDNRELNRLGCHIWDANGNADYWKPKTKYEGDLGRVYGVQWRHWKKPDGTEVDQLKEIIERIKTNPYDRRLIITAWNPGELDQMALPPCHMIFQFFVSDGKLSMHMFQRSADMFLGVPFNIASYALLLHIVAQITNLEPDELVMTLGDAHVVHNHFDAVKEQLGREPLPLCKLWLSPEIKSLDDLNTAQFKEPDDIFKILKLENYQSHPAIKAPMGV</sequence>
<name>A0A1F6UYR8_9BACT</name>
<dbReference type="SUPFAM" id="SSF55831">
    <property type="entry name" value="Thymidylate synthase/dCMP hydroxymethylase"/>
    <property type="match status" value="1"/>
</dbReference>
<comment type="subunit">
    <text evidence="5">Homodimer.</text>
</comment>
<dbReference type="InterPro" id="IPR000398">
    <property type="entry name" value="Thymidylate_synthase"/>
</dbReference>
<proteinExistence type="inferred from homology"/>
<evidence type="ECO:0000256" key="6">
    <source>
        <dbReference type="PROSITE-ProRule" id="PRU10016"/>
    </source>
</evidence>
<dbReference type="Proteomes" id="UP000177602">
    <property type="component" value="Unassembled WGS sequence"/>
</dbReference>
<keyword evidence="4 5" id="KW-0545">Nucleotide biosynthesis</keyword>
<dbReference type="GO" id="GO:0006231">
    <property type="term" value="P:dTMP biosynthetic process"/>
    <property type="evidence" value="ECO:0007669"/>
    <property type="project" value="UniProtKB-UniRule"/>
</dbReference>
<dbReference type="GO" id="GO:0005829">
    <property type="term" value="C:cytosol"/>
    <property type="evidence" value="ECO:0007669"/>
    <property type="project" value="TreeGrafter"/>
</dbReference>
<protein>
    <recommendedName>
        <fullName evidence="1 5">Thymidylate synthase</fullName>
        <shortName evidence="5">TS</shortName>
        <shortName evidence="5">TSase</shortName>
        <ecNumber evidence="1 5">2.1.1.45</ecNumber>
    </recommendedName>
</protein>
<dbReference type="Pfam" id="PF00303">
    <property type="entry name" value="Thymidylat_synt"/>
    <property type="match status" value="1"/>
</dbReference>
<comment type="catalytic activity">
    <reaction evidence="5">
        <text>dUMP + (6R)-5,10-methylene-5,6,7,8-tetrahydrofolate = 7,8-dihydrofolate + dTMP</text>
        <dbReference type="Rhea" id="RHEA:12104"/>
        <dbReference type="ChEBI" id="CHEBI:15636"/>
        <dbReference type="ChEBI" id="CHEBI:57451"/>
        <dbReference type="ChEBI" id="CHEBI:63528"/>
        <dbReference type="ChEBI" id="CHEBI:246422"/>
        <dbReference type="EC" id="2.1.1.45"/>
    </reaction>
</comment>
<feature type="active site" description="Nucleophile" evidence="5">
    <location>
        <position position="154"/>
    </location>
</feature>
<keyword evidence="3 5" id="KW-0808">Transferase</keyword>
<dbReference type="NCBIfam" id="TIGR03284">
    <property type="entry name" value="thym_sym"/>
    <property type="match status" value="1"/>
</dbReference>
<dbReference type="GO" id="GO:0006235">
    <property type="term" value="P:dTTP biosynthetic process"/>
    <property type="evidence" value="ECO:0007669"/>
    <property type="project" value="UniProtKB-UniRule"/>
</dbReference>
<comment type="pathway">
    <text evidence="5">Pyrimidine metabolism; dTTP biosynthesis.</text>
</comment>
<accession>A0A1F6UYR8</accession>
<dbReference type="Gene3D" id="3.30.572.10">
    <property type="entry name" value="Thymidylate synthase/dCMP hydroxymethylase domain"/>
    <property type="match status" value="1"/>
</dbReference>
<dbReference type="GO" id="GO:0032259">
    <property type="term" value="P:methylation"/>
    <property type="evidence" value="ECO:0007669"/>
    <property type="project" value="UniProtKB-KW"/>
</dbReference>
<feature type="domain" description="Thymidylate synthase/dCMP hydroxymethylase" evidence="7">
    <location>
        <begin position="3"/>
        <end position="281"/>
    </location>
</feature>
<dbReference type="AlphaFoldDB" id="A0A1F6UYR8"/>
<evidence type="ECO:0000259" key="7">
    <source>
        <dbReference type="Pfam" id="PF00303"/>
    </source>
</evidence>
<dbReference type="InterPro" id="IPR045097">
    <property type="entry name" value="Thymidate_synth/dCMP_Mease"/>
</dbReference>
<dbReference type="UniPathway" id="UPA00575"/>
<comment type="similarity">
    <text evidence="5">Belongs to the thymidylate synthase family. Bacterial-type ThyA subfamily.</text>
</comment>